<dbReference type="EMBL" id="PPED02000001">
    <property type="protein sequence ID" value="PWN72029.1"/>
    <property type="molecule type" value="Genomic_DNA"/>
</dbReference>
<gene>
    <name evidence="2" type="ORF">C1631_005305</name>
</gene>
<dbReference type="AlphaFoldDB" id="A0A316XFS0"/>
<dbReference type="Proteomes" id="UP000236594">
    <property type="component" value="Unassembled WGS sequence"/>
</dbReference>
<proteinExistence type="inferred from homology"/>
<evidence type="ECO:0000313" key="3">
    <source>
        <dbReference type="Proteomes" id="UP000236594"/>
    </source>
</evidence>
<dbReference type="GO" id="GO:0009279">
    <property type="term" value="C:cell outer membrane"/>
    <property type="evidence" value="ECO:0007669"/>
    <property type="project" value="UniProtKB-SubCell"/>
</dbReference>
<dbReference type="OrthoDB" id="7432683at2"/>
<keyword evidence="1" id="KW-0812">Transmembrane</keyword>
<dbReference type="RefSeq" id="WP_109710926.1">
    <property type="nucleotide sequence ID" value="NZ_PPED02000001.1"/>
</dbReference>
<evidence type="ECO:0000256" key="1">
    <source>
        <dbReference type="PROSITE-ProRule" id="PRU01360"/>
    </source>
</evidence>
<dbReference type="PROSITE" id="PS52016">
    <property type="entry name" value="TONB_DEPENDENT_REC_3"/>
    <property type="match status" value="1"/>
</dbReference>
<dbReference type="Gene3D" id="2.170.130.10">
    <property type="entry name" value="TonB-dependent receptor, plug domain"/>
    <property type="match status" value="1"/>
</dbReference>
<keyword evidence="1" id="KW-0998">Cell outer membrane</keyword>
<evidence type="ECO:0008006" key="4">
    <source>
        <dbReference type="Google" id="ProtNLM"/>
    </source>
</evidence>
<keyword evidence="3" id="KW-1185">Reference proteome</keyword>
<organism evidence="2 3">
    <name type="scientific">Chryseobacterium phosphatilyticum</name>
    <dbReference type="NCBI Taxonomy" id="475075"/>
    <lineage>
        <taxon>Bacteria</taxon>
        <taxon>Pseudomonadati</taxon>
        <taxon>Bacteroidota</taxon>
        <taxon>Flavobacteriia</taxon>
        <taxon>Flavobacteriales</taxon>
        <taxon>Weeksellaceae</taxon>
        <taxon>Chryseobacterium group</taxon>
        <taxon>Chryseobacterium</taxon>
    </lineage>
</organism>
<keyword evidence="1" id="KW-0472">Membrane</keyword>
<dbReference type="InterPro" id="IPR039426">
    <property type="entry name" value="TonB-dep_rcpt-like"/>
</dbReference>
<reference evidence="2 3" key="1">
    <citation type="submission" date="2018-04" db="EMBL/GenBank/DDBJ databases">
        <title>Draft Genome Sequence of Phosphate-Solubilizing Chryseobacterium sp. ISE14 that is a Biocontrol and Plant Growth-Promoting Rhizobacterium Isolated from Cucumber.</title>
        <authorList>
            <person name="Jeong J.-J."/>
            <person name="Sang M.K."/>
            <person name="Choi I.-G."/>
            <person name="Kim K.D."/>
        </authorList>
    </citation>
    <scope>NUCLEOTIDE SEQUENCE [LARGE SCALE GENOMIC DNA]</scope>
    <source>
        <strain evidence="2 3">ISE14</strain>
    </source>
</reference>
<dbReference type="InterPro" id="IPR037066">
    <property type="entry name" value="Plug_dom_sf"/>
</dbReference>
<protein>
    <recommendedName>
        <fullName evidence="4">TonB-dependent receptor plug domain-containing protein</fullName>
    </recommendedName>
</protein>
<name>A0A316XFS0_9FLAO</name>
<comment type="caution">
    <text evidence="2">The sequence shown here is derived from an EMBL/GenBank/DDBJ whole genome shotgun (WGS) entry which is preliminary data.</text>
</comment>
<comment type="similarity">
    <text evidence="1">Belongs to the TonB-dependent receptor family.</text>
</comment>
<evidence type="ECO:0000313" key="2">
    <source>
        <dbReference type="EMBL" id="PWN72029.1"/>
    </source>
</evidence>
<keyword evidence="1" id="KW-0813">Transport</keyword>
<comment type="subcellular location">
    <subcellularLocation>
        <location evidence="1">Cell outer membrane</location>
        <topology evidence="1">Multi-pass membrane protein</topology>
    </subcellularLocation>
</comment>
<accession>A0A316XFS0</accession>
<dbReference type="SUPFAM" id="SSF56935">
    <property type="entry name" value="Porins"/>
    <property type="match status" value="1"/>
</dbReference>
<keyword evidence="1" id="KW-1134">Transmembrane beta strand</keyword>
<sequence>MKITVPQPCNEKWEAMTPEEKGRFCTVCSKTVRDFREAHDDEIIDAFSNSSESICGNFRTSQLNRELHYSFINSLFVKFAVGFVLTTGGMITVDAQQCIPRNDVVKQEIMIGKVVSFPPVTQDTIINRTYTIGGAPSIGTATYQPLYVINGKIFSYEKVKSLKPGLIKKVQVLKGEKAFEIFAEKARGGVVIITTKKKMKK</sequence>